<organism evidence="1 2">
    <name type="scientific">Pristionchus entomophagus</name>
    <dbReference type="NCBI Taxonomy" id="358040"/>
    <lineage>
        <taxon>Eukaryota</taxon>
        <taxon>Metazoa</taxon>
        <taxon>Ecdysozoa</taxon>
        <taxon>Nematoda</taxon>
        <taxon>Chromadorea</taxon>
        <taxon>Rhabditida</taxon>
        <taxon>Rhabditina</taxon>
        <taxon>Diplogasteromorpha</taxon>
        <taxon>Diplogasteroidea</taxon>
        <taxon>Neodiplogasteridae</taxon>
        <taxon>Pristionchus</taxon>
    </lineage>
</organism>
<comment type="caution">
    <text evidence="1">The sequence shown here is derived from an EMBL/GenBank/DDBJ whole genome shotgun (WGS) entry which is preliminary data.</text>
</comment>
<dbReference type="SUPFAM" id="SSF55394">
    <property type="entry name" value="Bactericidal permeability-increasing protein, BPI"/>
    <property type="match status" value="1"/>
</dbReference>
<dbReference type="PANTHER" id="PTHR10504">
    <property type="entry name" value="BACTERICIDAL PERMEABILITY-INCREASING BPI PROTEIN-RELATED"/>
    <property type="match status" value="1"/>
</dbReference>
<dbReference type="GO" id="GO:0005615">
    <property type="term" value="C:extracellular space"/>
    <property type="evidence" value="ECO:0007669"/>
    <property type="project" value="TreeGrafter"/>
</dbReference>
<dbReference type="Gene3D" id="3.15.10.10">
    <property type="entry name" value="Bactericidal permeability-increasing protein, domain 1"/>
    <property type="match status" value="1"/>
</dbReference>
<evidence type="ECO:0000313" key="1">
    <source>
        <dbReference type="EMBL" id="GMS81949.1"/>
    </source>
</evidence>
<evidence type="ECO:0000313" key="2">
    <source>
        <dbReference type="Proteomes" id="UP001432027"/>
    </source>
</evidence>
<dbReference type="Proteomes" id="UP001432027">
    <property type="component" value="Unassembled WGS sequence"/>
</dbReference>
<dbReference type="EMBL" id="BTSX01000001">
    <property type="protein sequence ID" value="GMS81949.1"/>
    <property type="molecule type" value="Genomic_DNA"/>
</dbReference>
<feature type="non-terminal residue" evidence="1">
    <location>
        <position position="1"/>
    </location>
</feature>
<gene>
    <name evidence="1" type="ORF">PENTCL1PPCAC_4124</name>
</gene>
<dbReference type="InterPro" id="IPR032942">
    <property type="entry name" value="BPI/LBP/Plunc"/>
</dbReference>
<reference evidence="1" key="1">
    <citation type="submission" date="2023-10" db="EMBL/GenBank/DDBJ databases">
        <title>Genome assembly of Pristionchus species.</title>
        <authorList>
            <person name="Yoshida K."/>
            <person name="Sommer R.J."/>
        </authorList>
    </citation>
    <scope>NUCLEOTIDE SEQUENCE</scope>
    <source>
        <strain evidence="1">RS0144</strain>
    </source>
</reference>
<keyword evidence="2" id="KW-1185">Reference proteome</keyword>
<sequence>ASMHTLRSRPQIDVKKCESAVGDVSVHVHAEITGFFINLFSGFIEDALSKTIRKEACKLVSRFVDKANAFVMAQPEEIPVWNAIALNYTANGEPAFRKDAIEAAASFRLAVGNFSGAPGDAADGNADDE</sequence>
<protein>
    <submittedName>
        <fullName evidence="1">Uncharacterized protein</fullName>
    </submittedName>
</protein>
<feature type="non-terminal residue" evidence="1">
    <location>
        <position position="129"/>
    </location>
</feature>
<name>A0AAV5SGF0_9BILA</name>
<dbReference type="PANTHER" id="PTHR10504:SF145">
    <property type="entry name" value="PROTEIN CBG15266"/>
    <property type="match status" value="1"/>
</dbReference>
<dbReference type="AlphaFoldDB" id="A0AAV5SGF0"/>
<dbReference type="InterPro" id="IPR017943">
    <property type="entry name" value="Bactericidal_perm-incr_a/b_dom"/>
</dbReference>
<dbReference type="GO" id="GO:0008289">
    <property type="term" value="F:lipid binding"/>
    <property type="evidence" value="ECO:0007669"/>
    <property type="project" value="InterPro"/>
</dbReference>
<accession>A0AAV5SGF0</accession>
<proteinExistence type="predicted"/>
<dbReference type="Gene3D" id="3.15.20.10">
    <property type="entry name" value="Bactericidal permeability-increasing protein, domain 2"/>
    <property type="match status" value="1"/>
</dbReference>